<reference evidence="2 3" key="1">
    <citation type="journal article" date="2021" name="Int. J. Syst. Evol. Microbiol.">
        <title>Reticulibacter mediterranei gen. nov., sp. nov., within the new family Reticulibacteraceae fam. nov., and Ktedonospora formicarum gen. nov., sp. nov., Ktedonobacter robiniae sp. nov., Dictyobacter formicarum sp. nov. and Dictyobacter arantiisoli sp. nov., belonging to the class Ktedonobacteria.</title>
        <authorList>
            <person name="Yabe S."/>
            <person name="Zheng Y."/>
            <person name="Wang C.M."/>
            <person name="Sakai Y."/>
            <person name="Abe K."/>
            <person name="Yokota A."/>
            <person name="Donadio S."/>
            <person name="Cavaletti L."/>
            <person name="Monciardini P."/>
        </authorList>
    </citation>
    <scope>NUCLEOTIDE SEQUENCE [LARGE SCALE GENOMIC DNA]</scope>
    <source>
        <strain evidence="2 3">SOSP1-30</strain>
    </source>
</reference>
<evidence type="ECO:0000313" key="3">
    <source>
        <dbReference type="Proteomes" id="UP000654345"/>
    </source>
</evidence>
<dbReference type="Proteomes" id="UP000654345">
    <property type="component" value="Unassembled WGS sequence"/>
</dbReference>
<dbReference type="PANTHER" id="PTHR43682:SF1">
    <property type="entry name" value="LACTATE UTILIZATION PROTEIN C"/>
    <property type="match status" value="1"/>
</dbReference>
<evidence type="ECO:0000313" key="2">
    <source>
        <dbReference type="EMBL" id="GHO60636.1"/>
    </source>
</evidence>
<organism evidence="2 3">
    <name type="scientific">Ktedonobacter robiniae</name>
    <dbReference type="NCBI Taxonomy" id="2778365"/>
    <lineage>
        <taxon>Bacteria</taxon>
        <taxon>Bacillati</taxon>
        <taxon>Chloroflexota</taxon>
        <taxon>Ktedonobacteria</taxon>
        <taxon>Ktedonobacterales</taxon>
        <taxon>Ktedonobacteraceae</taxon>
        <taxon>Ktedonobacter</taxon>
    </lineage>
</organism>
<dbReference type="InterPro" id="IPR024185">
    <property type="entry name" value="FTHF_cligase-like_sf"/>
</dbReference>
<sequence>MQIQAQQVLYSQFERRLRAAGGESHYAGSLEEAARLIAEHPALTEKLIILPPGFAQREPWGALLSLLEARGITLEEAEGPREIADAPAGLSDAHLAIAETGSVLVAENNLAARAVTMLTIAHFVLVQARELYPMLESAGERLRQLSTPGTGQQHHMTLVTGPSRTADIERTLTIGVQGPRVFCVLFVESN</sequence>
<dbReference type="PANTHER" id="PTHR43682">
    <property type="entry name" value="LACTATE UTILIZATION PROTEIN C"/>
    <property type="match status" value="1"/>
</dbReference>
<dbReference type="Pfam" id="PF02589">
    <property type="entry name" value="LUD_dom"/>
    <property type="match status" value="1"/>
</dbReference>
<gene>
    <name evidence="2" type="ORF">KSB_91110</name>
</gene>
<dbReference type="RefSeq" id="WP_201376710.1">
    <property type="nucleotide sequence ID" value="NZ_BNJG01000006.1"/>
</dbReference>
<feature type="domain" description="LUD" evidence="1">
    <location>
        <begin position="11"/>
        <end position="187"/>
    </location>
</feature>
<dbReference type="EMBL" id="BNJG01000006">
    <property type="protein sequence ID" value="GHO60636.1"/>
    <property type="molecule type" value="Genomic_DNA"/>
</dbReference>
<dbReference type="InterPro" id="IPR003741">
    <property type="entry name" value="LUD_dom"/>
</dbReference>
<protein>
    <recommendedName>
        <fullName evidence="1">LUD domain-containing protein</fullName>
    </recommendedName>
</protein>
<proteinExistence type="predicted"/>
<comment type="caution">
    <text evidence="2">The sequence shown here is derived from an EMBL/GenBank/DDBJ whole genome shotgun (WGS) entry which is preliminary data.</text>
</comment>
<dbReference type="InterPro" id="IPR037171">
    <property type="entry name" value="NagB/RpiA_transferase-like"/>
</dbReference>
<dbReference type="Gene3D" id="3.40.50.10420">
    <property type="entry name" value="NagB/RpiA/CoA transferase-like"/>
    <property type="match status" value="1"/>
</dbReference>
<evidence type="ECO:0000259" key="1">
    <source>
        <dbReference type="Pfam" id="PF02589"/>
    </source>
</evidence>
<dbReference type="SUPFAM" id="SSF100950">
    <property type="entry name" value="NagB/RpiA/CoA transferase-like"/>
    <property type="match status" value="1"/>
</dbReference>
<name>A0ABQ3V5Y5_9CHLR</name>
<accession>A0ABQ3V5Y5</accession>
<keyword evidence="3" id="KW-1185">Reference proteome</keyword>